<name>A0A2P2NFL5_RHIMU</name>
<proteinExistence type="predicted"/>
<dbReference type="EMBL" id="GGEC01060755">
    <property type="protein sequence ID" value="MBX41239.1"/>
    <property type="molecule type" value="Transcribed_RNA"/>
</dbReference>
<reference evidence="1" key="1">
    <citation type="submission" date="2018-02" db="EMBL/GenBank/DDBJ databases">
        <title>Rhizophora mucronata_Transcriptome.</title>
        <authorList>
            <person name="Meera S.P."/>
            <person name="Sreeshan A."/>
            <person name="Augustine A."/>
        </authorList>
    </citation>
    <scope>NUCLEOTIDE SEQUENCE</scope>
    <source>
        <tissue evidence="1">Leaf</tissue>
    </source>
</reference>
<protein>
    <submittedName>
        <fullName evidence="1">Uncharacterized protein</fullName>
    </submittedName>
</protein>
<accession>A0A2P2NFL5</accession>
<evidence type="ECO:0000313" key="1">
    <source>
        <dbReference type="EMBL" id="MBX41239.1"/>
    </source>
</evidence>
<sequence>MQKNRFFFLSLGFLGFKF</sequence>
<organism evidence="1">
    <name type="scientific">Rhizophora mucronata</name>
    <name type="common">Asiatic mangrove</name>
    <dbReference type="NCBI Taxonomy" id="61149"/>
    <lineage>
        <taxon>Eukaryota</taxon>
        <taxon>Viridiplantae</taxon>
        <taxon>Streptophyta</taxon>
        <taxon>Embryophyta</taxon>
        <taxon>Tracheophyta</taxon>
        <taxon>Spermatophyta</taxon>
        <taxon>Magnoliopsida</taxon>
        <taxon>eudicotyledons</taxon>
        <taxon>Gunneridae</taxon>
        <taxon>Pentapetalae</taxon>
        <taxon>rosids</taxon>
        <taxon>fabids</taxon>
        <taxon>Malpighiales</taxon>
        <taxon>Rhizophoraceae</taxon>
        <taxon>Rhizophora</taxon>
    </lineage>
</organism>
<dbReference type="AlphaFoldDB" id="A0A2P2NFL5"/>